<feature type="transmembrane region" description="Helical" evidence="6">
    <location>
        <begin position="153"/>
        <end position="174"/>
    </location>
</feature>
<dbReference type="PANTHER" id="PTHR23511">
    <property type="entry name" value="SYNAPTIC VESICLE GLYCOPROTEIN 2"/>
    <property type="match status" value="1"/>
</dbReference>
<feature type="transmembrane region" description="Helical" evidence="6">
    <location>
        <begin position="208"/>
        <end position="229"/>
    </location>
</feature>
<evidence type="ECO:0000313" key="9">
    <source>
        <dbReference type="Proteomes" id="UP001497457"/>
    </source>
</evidence>
<evidence type="ECO:0000256" key="4">
    <source>
        <dbReference type="ARBA" id="ARBA00022989"/>
    </source>
</evidence>
<name>A0ABC9G1F8_9POAL</name>
<evidence type="ECO:0000256" key="1">
    <source>
        <dbReference type="ARBA" id="ARBA00004141"/>
    </source>
</evidence>
<feature type="transmembrane region" description="Helical" evidence="6">
    <location>
        <begin position="119"/>
        <end position="141"/>
    </location>
</feature>
<dbReference type="InterPro" id="IPR005829">
    <property type="entry name" value="Sugar_transporter_CS"/>
</dbReference>
<reference evidence="9" key="1">
    <citation type="submission" date="2024-06" db="EMBL/GenBank/DDBJ databases">
        <authorList>
            <person name="Ryan C."/>
        </authorList>
    </citation>
    <scope>NUCLEOTIDE SEQUENCE [LARGE SCALE GENOMIC DNA]</scope>
</reference>
<evidence type="ECO:0000313" key="8">
    <source>
        <dbReference type="EMBL" id="CAL5086033.1"/>
    </source>
</evidence>
<dbReference type="InterPro" id="IPR020846">
    <property type="entry name" value="MFS_dom"/>
</dbReference>
<feature type="transmembrane region" description="Helical" evidence="6">
    <location>
        <begin position="323"/>
        <end position="341"/>
    </location>
</feature>
<dbReference type="GO" id="GO:0016020">
    <property type="term" value="C:membrane"/>
    <property type="evidence" value="ECO:0007669"/>
    <property type="project" value="UniProtKB-SubCell"/>
</dbReference>
<dbReference type="PROSITE" id="PS00216">
    <property type="entry name" value="SUGAR_TRANSPORT_1"/>
    <property type="match status" value="1"/>
</dbReference>
<dbReference type="AlphaFoldDB" id="A0ABC9G1F8"/>
<feature type="transmembrane region" description="Helical" evidence="6">
    <location>
        <begin position="94"/>
        <end position="113"/>
    </location>
</feature>
<comment type="subcellular location">
    <subcellularLocation>
        <location evidence="1">Membrane</location>
        <topology evidence="1">Multi-pass membrane protein</topology>
    </subcellularLocation>
</comment>
<evidence type="ECO:0000259" key="7">
    <source>
        <dbReference type="PROSITE" id="PS50850"/>
    </source>
</evidence>
<feature type="transmembrane region" description="Helical" evidence="6">
    <location>
        <begin position="260"/>
        <end position="279"/>
    </location>
</feature>
<feature type="domain" description="Major facilitator superfamily (MFS) profile" evidence="7">
    <location>
        <begin position="29"/>
        <end position="351"/>
    </location>
</feature>
<dbReference type="InterPro" id="IPR036259">
    <property type="entry name" value="MFS_trans_sf"/>
</dbReference>
<gene>
    <name evidence="8" type="ORF">URODEC1_LOCUS111364</name>
</gene>
<keyword evidence="9" id="KW-1185">Reference proteome</keyword>
<feature type="transmembrane region" description="Helical" evidence="6">
    <location>
        <begin position="180"/>
        <end position="201"/>
    </location>
</feature>
<dbReference type="InterPro" id="IPR005828">
    <property type="entry name" value="MFS_sugar_transport-like"/>
</dbReference>
<evidence type="ECO:0000256" key="3">
    <source>
        <dbReference type="ARBA" id="ARBA00022692"/>
    </source>
</evidence>
<dbReference type="InterPro" id="IPR011701">
    <property type="entry name" value="MFS"/>
</dbReference>
<sequence>MASEGEAATHYTTDDALTRIGFGRFQTLVLVYSGLGWVAEAFEIMLLSFVGPAVEAEWGVSGAEQGLVSSVVFAGMLIGSIAGGLIADRCGRRTGFLFTAVVTGIFGLLSAFSPNYASLLALRFVVGLGLGAGHVLSTWFIEFVPAAKRGTWMVVSHCCWTVGTILEALLAWAVMPVLGWRWLLALSSAPCFLLLVFFPLTPESPRDVLLTSLAEFPGLLLAALLVDRIGRKKSMGGMLLMCGAFLAPLSVQLGEGLVTTLLFCARTCIMGSFAVLYVYTPELYSASTRNTGVGITSSLGRIGSIASPLVTLGLLESCHQKEAVYVMDLVLFLAGVTCALFPRETKGCQIH</sequence>
<accession>A0ABC9G1F8</accession>
<feature type="transmembrane region" description="Helical" evidence="6">
    <location>
        <begin position="29"/>
        <end position="54"/>
    </location>
</feature>
<dbReference type="Pfam" id="PF07690">
    <property type="entry name" value="MFS_1"/>
    <property type="match status" value="1"/>
</dbReference>
<dbReference type="Pfam" id="PF00083">
    <property type="entry name" value="Sugar_tr"/>
    <property type="match status" value="1"/>
</dbReference>
<dbReference type="Proteomes" id="UP001497457">
    <property type="component" value="Chromosome 8b"/>
</dbReference>
<feature type="transmembrane region" description="Helical" evidence="6">
    <location>
        <begin position="66"/>
        <end position="87"/>
    </location>
</feature>
<dbReference type="Gene3D" id="1.20.1250.20">
    <property type="entry name" value="MFS general substrate transporter like domains"/>
    <property type="match status" value="2"/>
</dbReference>
<evidence type="ECO:0000256" key="2">
    <source>
        <dbReference type="ARBA" id="ARBA00022448"/>
    </source>
</evidence>
<dbReference type="PROSITE" id="PS50850">
    <property type="entry name" value="MFS"/>
    <property type="match status" value="1"/>
</dbReference>
<dbReference type="EMBL" id="OZ075118">
    <property type="protein sequence ID" value="CAL5086033.1"/>
    <property type="molecule type" value="Genomic_DNA"/>
</dbReference>
<organism evidence="8 9">
    <name type="scientific">Urochloa decumbens</name>
    <dbReference type="NCBI Taxonomy" id="240449"/>
    <lineage>
        <taxon>Eukaryota</taxon>
        <taxon>Viridiplantae</taxon>
        <taxon>Streptophyta</taxon>
        <taxon>Embryophyta</taxon>
        <taxon>Tracheophyta</taxon>
        <taxon>Spermatophyta</taxon>
        <taxon>Magnoliopsida</taxon>
        <taxon>Liliopsida</taxon>
        <taxon>Poales</taxon>
        <taxon>Poaceae</taxon>
        <taxon>PACMAD clade</taxon>
        <taxon>Panicoideae</taxon>
        <taxon>Panicodae</taxon>
        <taxon>Paniceae</taxon>
        <taxon>Melinidinae</taxon>
        <taxon>Urochloa</taxon>
    </lineage>
</organism>
<evidence type="ECO:0000256" key="6">
    <source>
        <dbReference type="SAM" id="Phobius"/>
    </source>
</evidence>
<keyword evidence="5 6" id="KW-0472">Membrane</keyword>
<evidence type="ECO:0000256" key="5">
    <source>
        <dbReference type="ARBA" id="ARBA00023136"/>
    </source>
</evidence>
<reference evidence="8 9" key="2">
    <citation type="submission" date="2024-10" db="EMBL/GenBank/DDBJ databases">
        <authorList>
            <person name="Ryan C."/>
        </authorList>
    </citation>
    <scope>NUCLEOTIDE SEQUENCE [LARGE SCALE GENOMIC DNA]</scope>
</reference>
<keyword evidence="3 6" id="KW-0812">Transmembrane</keyword>
<dbReference type="PANTHER" id="PTHR23511:SF43">
    <property type="entry name" value="MAJOR FACILITATOR SUPERFAMILY (MFS) PROFILE DOMAIN-CONTAINING PROTEIN"/>
    <property type="match status" value="1"/>
</dbReference>
<keyword evidence="4 6" id="KW-1133">Transmembrane helix</keyword>
<protein>
    <recommendedName>
        <fullName evidence="7">Major facilitator superfamily (MFS) profile domain-containing protein</fullName>
    </recommendedName>
</protein>
<keyword evidence="2" id="KW-0813">Transport</keyword>
<proteinExistence type="predicted"/>
<dbReference type="SUPFAM" id="SSF103473">
    <property type="entry name" value="MFS general substrate transporter"/>
    <property type="match status" value="1"/>
</dbReference>